<organism evidence="7">
    <name type="scientific">Mytilinidion resinicola</name>
    <dbReference type="NCBI Taxonomy" id="574789"/>
    <lineage>
        <taxon>Eukaryota</taxon>
        <taxon>Fungi</taxon>
        <taxon>Dikarya</taxon>
        <taxon>Ascomycota</taxon>
        <taxon>Pezizomycotina</taxon>
        <taxon>Dothideomycetes</taxon>
        <taxon>Pleosporomycetidae</taxon>
        <taxon>Mytilinidiales</taxon>
        <taxon>Mytilinidiaceae</taxon>
        <taxon>Mytilinidion</taxon>
    </lineage>
</organism>
<accession>A0A6A6YMQ6</accession>
<evidence type="ECO:0000256" key="3">
    <source>
        <dbReference type="ARBA" id="ARBA00022692"/>
    </source>
</evidence>
<reference evidence="9" key="2">
    <citation type="submission" date="2020-04" db="EMBL/GenBank/DDBJ databases">
        <authorList>
            <consortium name="NCBI Genome Project"/>
        </authorList>
    </citation>
    <scope>NUCLEOTIDE SEQUENCE</scope>
    <source>
        <strain evidence="9">CBS 304.34</strain>
    </source>
</reference>
<keyword evidence="5 6" id="KW-0472">Membrane</keyword>
<feature type="transmembrane region" description="Helical" evidence="6">
    <location>
        <begin position="20"/>
        <end position="39"/>
    </location>
</feature>
<gene>
    <name evidence="7 9" type="ORF">BDZ99DRAFT_365609</name>
</gene>
<keyword evidence="4 6" id="KW-1133">Transmembrane helix</keyword>
<comment type="subcellular location">
    <subcellularLocation>
        <location evidence="1">Membrane</location>
        <topology evidence="1">Multi-pass membrane protein</topology>
    </subcellularLocation>
</comment>
<sequence>PLVRYVVAHPVKTAFHISSFVILLIPGSVAAPVLGMLGWTAGGIRAASFASALQSGMGAVQAGGVFATLQSAAMGGYGAAAVAGTVQAAVVAAEGAA</sequence>
<feature type="non-terminal residue" evidence="7">
    <location>
        <position position="97"/>
    </location>
</feature>
<dbReference type="OrthoDB" id="440424at2759"/>
<evidence type="ECO:0000256" key="6">
    <source>
        <dbReference type="SAM" id="Phobius"/>
    </source>
</evidence>
<evidence type="ECO:0000256" key="1">
    <source>
        <dbReference type="ARBA" id="ARBA00004141"/>
    </source>
</evidence>
<dbReference type="RefSeq" id="XP_033576985.1">
    <property type="nucleotide sequence ID" value="XM_033714741.1"/>
</dbReference>
<evidence type="ECO:0000256" key="4">
    <source>
        <dbReference type="ARBA" id="ARBA00022989"/>
    </source>
</evidence>
<comment type="similarity">
    <text evidence="2">Belongs to the IFI6/IFI27 family.</text>
</comment>
<dbReference type="InterPro" id="IPR038213">
    <property type="entry name" value="IFI6/IFI27-like_sf"/>
</dbReference>
<evidence type="ECO:0000256" key="2">
    <source>
        <dbReference type="ARBA" id="ARBA00007262"/>
    </source>
</evidence>
<dbReference type="Proteomes" id="UP000504636">
    <property type="component" value="Unplaced"/>
</dbReference>
<protein>
    <submittedName>
        <fullName evidence="7 9">Uncharacterized protein</fullName>
    </submittedName>
</protein>
<evidence type="ECO:0000313" key="9">
    <source>
        <dbReference type="RefSeq" id="XP_033576985.1"/>
    </source>
</evidence>
<evidence type="ECO:0000256" key="5">
    <source>
        <dbReference type="ARBA" id="ARBA00023136"/>
    </source>
</evidence>
<dbReference type="AlphaFoldDB" id="A0A6A6YMQ6"/>
<reference evidence="9" key="3">
    <citation type="submission" date="2025-04" db="UniProtKB">
        <authorList>
            <consortium name="RefSeq"/>
        </authorList>
    </citation>
    <scope>IDENTIFICATION</scope>
    <source>
        <strain evidence="9">CBS 304.34</strain>
    </source>
</reference>
<name>A0A6A6YMQ6_9PEZI</name>
<dbReference type="EMBL" id="MU003700">
    <property type="protein sequence ID" value="KAF2810021.1"/>
    <property type="molecule type" value="Genomic_DNA"/>
</dbReference>
<reference evidence="7 9" key="1">
    <citation type="journal article" date="2020" name="Stud. Mycol.">
        <title>101 Dothideomycetes genomes: a test case for predicting lifestyles and emergence of pathogens.</title>
        <authorList>
            <person name="Haridas S."/>
            <person name="Albert R."/>
            <person name="Binder M."/>
            <person name="Bloem J."/>
            <person name="Labutti K."/>
            <person name="Salamov A."/>
            <person name="Andreopoulos B."/>
            <person name="Baker S."/>
            <person name="Barry K."/>
            <person name="Bills G."/>
            <person name="Bluhm B."/>
            <person name="Cannon C."/>
            <person name="Castanera R."/>
            <person name="Culley D."/>
            <person name="Daum C."/>
            <person name="Ezra D."/>
            <person name="Gonzalez J."/>
            <person name="Henrissat B."/>
            <person name="Kuo A."/>
            <person name="Liang C."/>
            <person name="Lipzen A."/>
            <person name="Lutzoni F."/>
            <person name="Magnuson J."/>
            <person name="Mondo S."/>
            <person name="Nolan M."/>
            <person name="Ohm R."/>
            <person name="Pangilinan J."/>
            <person name="Park H.-J."/>
            <person name="Ramirez L."/>
            <person name="Alfaro M."/>
            <person name="Sun H."/>
            <person name="Tritt A."/>
            <person name="Yoshinaga Y."/>
            <person name="Zwiers L.-H."/>
            <person name="Turgeon B."/>
            <person name="Goodwin S."/>
            <person name="Spatafora J."/>
            <person name="Crous P."/>
            <person name="Grigoriev I."/>
        </authorList>
    </citation>
    <scope>NUCLEOTIDE SEQUENCE</scope>
    <source>
        <strain evidence="7 9">CBS 304.34</strain>
    </source>
</reference>
<feature type="non-terminal residue" evidence="7">
    <location>
        <position position="1"/>
    </location>
</feature>
<dbReference type="InterPro" id="IPR009311">
    <property type="entry name" value="IFI6/IFI27-like"/>
</dbReference>
<dbReference type="GO" id="GO:0016020">
    <property type="term" value="C:membrane"/>
    <property type="evidence" value="ECO:0007669"/>
    <property type="project" value="UniProtKB-SubCell"/>
</dbReference>
<evidence type="ECO:0000313" key="7">
    <source>
        <dbReference type="EMBL" id="KAF2810021.1"/>
    </source>
</evidence>
<dbReference type="Gene3D" id="6.10.110.10">
    <property type="match status" value="1"/>
</dbReference>
<keyword evidence="8" id="KW-1185">Reference proteome</keyword>
<dbReference type="GeneID" id="54455634"/>
<evidence type="ECO:0000313" key="8">
    <source>
        <dbReference type="Proteomes" id="UP000504636"/>
    </source>
</evidence>
<proteinExistence type="inferred from homology"/>
<keyword evidence="3 6" id="KW-0812">Transmembrane</keyword>
<dbReference type="Pfam" id="PF06140">
    <property type="entry name" value="Ifi-6-16"/>
    <property type="match status" value="1"/>
</dbReference>